<dbReference type="Gene3D" id="2.60.120.260">
    <property type="entry name" value="Galactose-binding domain-like"/>
    <property type="match status" value="1"/>
</dbReference>
<accession>A0A8S0VYQ1</accession>
<proteinExistence type="predicted"/>
<feature type="compositionally biased region" description="Polar residues" evidence="1">
    <location>
        <begin position="264"/>
        <end position="273"/>
    </location>
</feature>
<dbReference type="Proteomes" id="UP000467700">
    <property type="component" value="Unassembled WGS sequence"/>
</dbReference>
<dbReference type="EMBL" id="CACVBS010000058">
    <property type="protein sequence ID" value="CAA7267184.1"/>
    <property type="molecule type" value="Genomic_DNA"/>
</dbReference>
<evidence type="ECO:0000313" key="3">
    <source>
        <dbReference type="EMBL" id="CAA7267184.1"/>
    </source>
</evidence>
<comment type="caution">
    <text evidence="3">The sequence shown here is derived from an EMBL/GenBank/DDBJ whole genome shotgun (WGS) entry which is preliminary data.</text>
</comment>
<evidence type="ECO:0000256" key="2">
    <source>
        <dbReference type="SAM" id="Phobius"/>
    </source>
</evidence>
<dbReference type="OrthoDB" id="3265734at2759"/>
<keyword evidence="2" id="KW-1133">Transmembrane helix</keyword>
<reference evidence="3 4" key="1">
    <citation type="submission" date="2020-01" db="EMBL/GenBank/DDBJ databases">
        <authorList>
            <person name="Gupta K D."/>
        </authorList>
    </citation>
    <scope>NUCLEOTIDE SEQUENCE [LARGE SCALE GENOMIC DNA]</scope>
</reference>
<evidence type="ECO:0000256" key="1">
    <source>
        <dbReference type="SAM" id="MobiDB-lite"/>
    </source>
</evidence>
<name>A0A8S0VYQ1_CYCAE</name>
<feature type="region of interest" description="Disordered" evidence="1">
    <location>
        <begin position="244"/>
        <end position="287"/>
    </location>
</feature>
<organism evidence="3 4">
    <name type="scientific">Cyclocybe aegerita</name>
    <name type="common">Black poplar mushroom</name>
    <name type="synonym">Agrocybe aegerita</name>
    <dbReference type="NCBI Taxonomy" id="1973307"/>
    <lineage>
        <taxon>Eukaryota</taxon>
        <taxon>Fungi</taxon>
        <taxon>Dikarya</taxon>
        <taxon>Basidiomycota</taxon>
        <taxon>Agaricomycotina</taxon>
        <taxon>Agaricomycetes</taxon>
        <taxon>Agaricomycetidae</taxon>
        <taxon>Agaricales</taxon>
        <taxon>Agaricineae</taxon>
        <taxon>Bolbitiaceae</taxon>
        <taxon>Cyclocybe</taxon>
    </lineage>
</organism>
<keyword evidence="4" id="KW-1185">Reference proteome</keyword>
<sequence length="287" mass="30961">MSTTTRKIDDRDPAIIYSKRSRDWGGFGGIYEYNASSMLSMTAGSTATLTFEGYSVSVYGTIGADPIPARASYAIDTWYNATTGTPNVTGNVYQALFFQSPTLSPGNHTLVITNMVDGARYWLDFITVLTSGTSTATRTTCDCLSLTSFPTSTATAPAVDPLPSTDGGDSHSSRGSVTLPIIGVVGAAVILALGISGLALWQRRKRRGQCEARTISEQDQQSTSTPIRSFMSLLRIRNSQRRHQEGLVTPFRDATLGKHDETLHPNSGTNPRSASEHTSDNPPAYRH</sequence>
<protein>
    <submittedName>
        <fullName evidence="3">Uncharacterized protein</fullName>
    </submittedName>
</protein>
<dbReference type="AlphaFoldDB" id="A0A8S0VYQ1"/>
<gene>
    <name evidence="3" type="ORF">AAE3_LOCUS9504</name>
</gene>
<evidence type="ECO:0000313" key="4">
    <source>
        <dbReference type="Proteomes" id="UP000467700"/>
    </source>
</evidence>
<keyword evidence="2" id="KW-0812">Transmembrane</keyword>
<keyword evidence="2" id="KW-0472">Membrane</keyword>
<feature type="transmembrane region" description="Helical" evidence="2">
    <location>
        <begin position="179"/>
        <end position="201"/>
    </location>
</feature>